<reference evidence="4" key="1">
    <citation type="submission" date="2020-12" db="EMBL/GenBank/DDBJ databases">
        <title>Pontibaca salina gen. nov., sp. nov., isolated from marine sediment.</title>
        <authorList>
            <person name="Bo J."/>
            <person name="Wang S."/>
            <person name="Song X."/>
            <person name="Du Z."/>
        </authorList>
    </citation>
    <scope>NUCLEOTIDE SEQUENCE</scope>
    <source>
        <strain evidence="4">S1109L</strain>
    </source>
</reference>
<dbReference type="Proteomes" id="UP000613255">
    <property type="component" value="Unassembled WGS sequence"/>
</dbReference>
<dbReference type="Pfam" id="PF13464">
    <property type="entry name" value="RodZ_C"/>
    <property type="match status" value="1"/>
</dbReference>
<dbReference type="PANTHER" id="PTHR34475">
    <property type="match status" value="1"/>
</dbReference>
<dbReference type="Pfam" id="PF13413">
    <property type="entry name" value="HTH_25"/>
    <property type="match status" value="1"/>
</dbReference>
<organism evidence="4 5">
    <name type="scientific">Pontibaca salina</name>
    <dbReference type="NCBI Taxonomy" id="2795731"/>
    <lineage>
        <taxon>Bacteria</taxon>
        <taxon>Pseudomonadati</taxon>
        <taxon>Pseudomonadota</taxon>
        <taxon>Alphaproteobacteria</taxon>
        <taxon>Rhodobacterales</taxon>
        <taxon>Roseobacteraceae</taxon>
        <taxon>Pontibaca</taxon>
    </lineage>
</organism>
<evidence type="ECO:0000256" key="1">
    <source>
        <dbReference type="SAM" id="MobiDB-lite"/>
    </source>
</evidence>
<gene>
    <name evidence="4" type="ORF">JAO82_08795</name>
</gene>
<dbReference type="EMBL" id="JAEIJD010000006">
    <property type="protein sequence ID" value="MBI6629980.1"/>
    <property type="molecule type" value="Genomic_DNA"/>
</dbReference>
<evidence type="ECO:0000313" key="5">
    <source>
        <dbReference type="Proteomes" id="UP000613255"/>
    </source>
</evidence>
<protein>
    <submittedName>
        <fullName evidence="4">DUF4115 domain-containing protein</fullName>
    </submittedName>
</protein>
<dbReference type="Gene3D" id="1.10.260.40">
    <property type="entry name" value="lambda repressor-like DNA-binding domains"/>
    <property type="match status" value="1"/>
</dbReference>
<proteinExistence type="predicted"/>
<dbReference type="CDD" id="cd00093">
    <property type="entry name" value="HTH_XRE"/>
    <property type="match status" value="1"/>
</dbReference>
<dbReference type="InterPro" id="IPR001387">
    <property type="entry name" value="Cro/C1-type_HTH"/>
</dbReference>
<comment type="caution">
    <text evidence="4">The sequence shown here is derived from an EMBL/GenBank/DDBJ whole genome shotgun (WGS) entry which is preliminary data.</text>
</comment>
<dbReference type="RefSeq" id="WP_198686009.1">
    <property type="nucleotide sequence ID" value="NZ_JAEIJD010000006.1"/>
</dbReference>
<dbReference type="PANTHER" id="PTHR34475:SF1">
    <property type="entry name" value="CYTOSKELETON PROTEIN RODZ"/>
    <property type="match status" value="1"/>
</dbReference>
<sequence length="401" mass="43139">MIRRKSSRMTGDNEDDNPEGSGPKGFDDFDLRLGDIMRGERATMGKSLLDVQRELRIKASYIAAIENADPSAFDTPGFIAGYVRSYARYLGLDPDETFSEFCNESGFTVAHGMSVDASVIRDSTLGQKPHRNQRDPLLAPHTPFMPESGGLFSHLEPRAIGSLVILVGLIAGIGLGGWTVLKQVQQVKFAPVDQTPMVLSDLDPLSRAGEEGDPSVPTAEALDRLYRPPALDVPVLVARDAPISTLDPREVGTFQVPNIRSAAPSQIFADQIEAAVAAAMPQVVAPEAPALRMVAVRPSWVRVRAADGTVIYEGIMESGQTYEVPAMEEPPTLRAGESGAIYFAMDGAHYGPIGKRGMVTSNLALSAEEISAQFQVADLEQDQDLARMVAEAQTDSAVNSQ</sequence>
<keyword evidence="5" id="KW-1185">Reference proteome</keyword>
<dbReference type="AlphaFoldDB" id="A0A934M0G3"/>
<feature type="domain" description="Cytoskeleton protein RodZ-like C-terminal" evidence="3">
    <location>
        <begin position="293"/>
        <end position="359"/>
    </location>
</feature>
<name>A0A934M0G3_9RHOB</name>
<keyword evidence="2" id="KW-0472">Membrane</keyword>
<feature type="transmembrane region" description="Helical" evidence="2">
    <location>
        <begin position="160"/>
        <end position="181"/>
    </location>
</feature>
<dbReference type="InterPro" id="IPR010982">
    <property type="entry name" value="Lambda_DNA-bd_dom_sf"/>
</dbReference>
<dbReference type="InterPro" id="IPR025194">
    <property type="entry name" value="RodZ-like_C"/>
</dbReference>
<keyword evidence="2" id="KW-1133">Transmembrane helix</keyword>
<keyword evidence="2" id="KW-0812">Transmembrane</keyword>
<accession>A0A934M0G3</accession>
<dbReference type="InterPro" id="IPR050400">
    <property type="entry name" value="Bact_Cytoskel_RodZ"/>
</dbReference>
<evidence type="ECO:0000259" key="3">
    <source>
        <dbReference type="Pfam" id="PF13464"/>
    </source>
</evidence>
<feature type="region of interest" description="Disordered" evidence="1">
    <location>
        <begin position="1"/>
        <end position="28"/>
    </location>
</feature>
<dbReference type="GO" id="GO:0003677">
    <property type="term" value="F:DNA binding"/>
    <property type="evidence" value="ECO:0007669"/>
    <property type="project" value="InterPro"/>
</dbReference>
<evidence type="ECO:0000313" key="4">
    <source>
        <dbReference type="EMBL" id="MBI6629980.1"/>
    </source>
</evidence>
<evidence type="ECO:0000256" key="2">
    <source>
        <dbReference type="SAM" id="Phobius"/>
    </source>
</evidence>